<feature type="transmembrane region" description="Helical" evidence="1">
    <location>
        <begin position="301"/>
        <end position="327"/>
    </location>
</feature>
<sequence length="652" mass="72833">MTLTSTEKTMGETASSDANRSGVHLAYRPDIDGLRSLAVLPVVAYHLGLPFVKGGFVGVDVFFVISGYLITGILMRDFEPQLRPGWLWRFYERRARRIFPAFFTVILVSLFVGYFVLFPIEFEALGKNAIAATLFASNIYLYATSNYFDVSTNTNALLHTWSLAVEEQFYLLFPIILLLLCRHARRWLSLSIFALGMLSLGLCVFMTAYQAEAAFYIVFFRMWELLAGSFLAVTPLAFLRKRFLCEIAGLGGLILIAAAVYFYYANMNFPGIWAAAPVFGAAAIIFAGSDNRTLTARLLSLSPLVFIGRISYSLYLWHWPIIVFYHLHVGRVLSMEEKWTLFAISTAAAYISWRFVEQPFRFYKGPNPRRHVVVTSSAAFAITAAAAAFIVFTSGMGWRFSPRVDELAQYIQYDDTVAYRRGSCFIDSHRDSFEAFRPSTCLQPEADRRNVLLIGDSHAAHYWQAFADGLQGSNVMQATASGCKPLTDTLGERTCVSVMRYAFTEFLPRNPVDAVILSAQWHERDMAMLASTIAYAKQFSREVYVIGPIVEYDQSLARLLAHAEANGQTAPDPAARTGDKDILDLTVEEAATKAGATYLSSYRALCASRRDCVVETASGIPVQWDYSHLTVEGARYALTQFTKTGGFSKLAE</sequence>
<organism evidence="4 5">
    <name type="scientific">Ectorhizobium quercum</name>
    <dbReference type="NCBI Taxonomy" id="2965071"/>
    <lineage>
        <taxon>Bacteria</taxon>
        <taxon>Pseudomonadati</taxon>
        <taxon>Pseudomonadota</taxon>
        <taxon>Alphaproteobacteria</taxon>
        <taxon>Hyphomicrobiales</taxon>
        <taxon>Rhizobiaceae</taxon>
        <taxon>Ectorhizobium</taxon>
    </lineage>
</organism>
<feature type="domain" description="SGNH" evidence="3">
    <location>
        <begin position="437"/>
        <end position="641"/>
    </location>
</feature>
<name>A0AAE3MZT4_9HYPH</name>
<evidence type="ECO:0000313" key="4">
    <source>
        <dbReference type="EMBL" id="MCX8998128.1"/>
    </source>
</evidence>
<feature type="transmembrane region" description="Helical" evidence="1">
    <location>
        <begin position="160"/>
        <end position="180"/>
    </location>
</feature>
<feature type="domain" description="Acyltransferase 3" evidence="2">
    <location>
        <begin position="30"/>
        <end position="349"/>
    </location>
</feature>
<dbReference type="Pfam" id="PF19040">
    <property type="entry name" value="SGNH"/>
    <property type="match status" value="1"/>
</dbReference>
<dbReference type="PANTHER" id="PTHR23028">
    <property type="entry name" value="ACETYLTRANSFERASE"/>
    <property type="match status" value="1"/>
</dbReference>
<dbReference type="GO" id="GO:0016020">
    <property type="term" value="C:membrane"/>
    <property type="evidence" value="ECO:0007669"/>
    <property type="project" value="TreeGrafter"/>
</dbReference>
<keyword evidence="4" id="KW-0012">Acyltransferase</keyword>
<dbReference type="InterPro" id="IPR002656">
    <property type="entry name" value="Acyl_transf_3_dom"/>
</dbReference>
<keyword evidence="5" id="KW-1185">Reference proteome</keyword>
<feature type="transmembrane region" description="Helical" evidence="1">
    <location>
        <begin position="98"/>
        <end position="117"/>
    </location>
</feature>
<evidence type="ECO:0000313" key="5">
    <source>
        <dbReference type="Proteomes" id="UP001208771"/>
    </source>
</evidence>
<keyword evidence="1" id="KW-0812">Transmembrane</keyword>
<gene>
    <name evidence="4" type="ORF">NOF55_13535</name>
</gene>
<dbReference type="InterPro" id="IPR043968">
    <property type="entry name" value="SGNH"/>
</dbReference>
<dbReference type="GO" id="GO:0016747">
    <property type="term" value="F:acyltransferase activity, transferring groups other than amino-acyl groups"/>
    <property type="evidence" value="ECO:0007669"/>
    <property type="project" value="InterPro"/>
</dbReference>
<evidence type="ECO:0000256" key="1">
    <source>
        <dbReference type="SAM" id="Phobius"/>
    </source>
</evidence>
<dbReference type="EMBL" id="JANFPI010000004">
    <property type="protein sequence ID" value="MCX8998128.1"/>
    <property type="molecule type" value="Genomic_DNA"/>
</dbReference>
<feature type="transmembrane region" description="Helical" evidence="1">
    <location>
        <begin position="59"/>
        <end position="78"/>
    </location>
</feature>
<feature type="transmembrane region" description="Helical" evidence="1">
    <location>
        <begin position="339"/>
        <end position="356"/>
    </location>
</feature>
<comment type="caution">
    <text evidence="4">The sequence shown here is derived from an EMBL/GenBank/DDBJ whole genome shotgun (WGS) entry which is preliminary data.</text>
</comment>
<dbReference type="GO" id="GO:0009103">
    <property type="term" value="P:lipopolysaccharide biosynthetic process"/>
    <property type="evidence" value="ECO:0007669"/>
    <property type="project" value="TreeGrafter"/>
</dbReference>
<dbReference type="Proteomes" id="UP001208771">
    <property type="component" value="Unassembled WGS sequence"/>
</dbReference>
<evidence type="ECO:0000259" key="2">
    <source>
        <dbReference type="Pfam" id="PF01757"/>
    </source>
</evidence>
<proteinExistence type="predicted"/>
<feature type="transmembrane region" description="Helical" evidence="1">
    <location>
        <begin position="270"/>
        <end position="289"/>
    </location>
</feature>
<keyword evidence="1" id="KW-1133">Transmembrane helix</keyword>
<protein>
    <submittedName>
        <fullName evidence="4">Acyltransferase</fullName>
    </submittedName>
</protein>
<feature type="transmembrane region" description="Helical" evidence="1">
    <location>
        <begin position="215"/>
        <end position="236"/>
    </location>
</feature>
<feature type="transmembrane region" description="Helical" evidence="1">
    <location>
        <begin position="377"/>
        <end position="398"/>
    </location>
</feature>
<keyword evidence="1" id="KW-0472">Membrane</keyword>
<keyword evidence="4" id="KW-0808">Transferase</keyword>
<feature type="transmembrane region" description="Helical" evidence="1">
    <location>
        <begin position="243"/>
        <end position="264"/>
    </location>
</feature>
<dbReference type="PANTHER" id="PTHR23028:SF53">
    <property type="entry name" value="ACYL_TRANSF_3 DOMAIN-CONTAINING PROTEIN"/>
    <property type="match status" value="1"/>
</dbReference>
<feature type="transmembrane region" description="Helical" evidence="1">
    <location>
        <begin position="187"/>
        <end position="209"/>
    </location>
</feature>
<accession>A0AAE3MZT4</accession>
<evidence type="ECO:0000259" key="3">
    <source>
        <dbReference type="Pfam" id="PF19040"/>
    </source>
</evidence>
<reference evidence="4" key="1">
    <citation type="submission" date="2022-07" db="EMBL/GenBank/DDBJ databases">
        <title>Ectorhizobium quercum gen.nov., sp. nov.</title>
        <authorList>
            <person name="Ma T."/>
            <person name="Li Y."/>
        </authorList>
    </citation>
    <scope>NUCLEOTIDE SEQUENCE</scope>
    <source>
        <strain evidence="4">BDR2-2</strain>
    </source>
</reference>
<dbReference type="Pfam" id="PF01757">
    <property type="entry name" value="Acyl_transf_3"/>
    <property type="match status" value="1"/>
</dbReference>
<dbReference type="InterPro" id="IPR050879">
    <property type="entry name" value="Acyltransferase_3"/>
</dbReference>
<dbReference type="AlphaFoldDB" id="A0AAE3MZT4"/>
<dbReference type="RefSeq" id="WP_306411915.1">
    <property type="nucleotide sequence ID" value="NZ_JANFPI010000004.1"/>
</dbReference>